<feature type="transmembrane region" description="Helical" evidence="2">
    <location>
        <begin position="527"/>
        <end position="548"/>
    </location>
</feature>
<dbReference type="SUPFAM" id="SSF82714">
    <property type="entry name" value="Multidrug efflux transporter AcrB TolC docking domain, DN and DC subdomains"/>
    <property type="match status" value="2"/>
</dbReference>
<feature type="transmembrane region" description="Helical" evidence="2">
    <location>
        <begin position="332"/>
        <end position="351"/>
    </location>
</feature>
<feature type="transmembrane region" description="Helical" evidence="2">
    <location>
        <begin position="861"/>
        <end position="881"/>
    </location>
</feature>
<dbReference type="InterPro" id="IPR001036">
    <property type="entry name" value="Acrflvin-R"/>
</dbReference>
<organism evidence="3 4">
    <name type="scientific">Minwuia thermotolerans</name>
    <dbReference type="NCBI Taxonomy" id="2056226"/>
    <lineage>
        <taxon>Bacteria</taxon>
        <taxon>Pseudomonadati</taxon>
        <taxon>Pseudomonadota</taxon>
        <taxon>Alphaproteobacteria</taxon>
        <taxon>Minwuiales</taxon>
        <taxon>Minwuiaceae</taxon>
        <taxon>Minwuia</taxon>
    </lineage>
</organism>
<feature type="compositionally biased region" description="Basic and acidic residues" evidence="1">
    <location>
        <begin position="1042"/>
        <end position="1054"/>
    </location>
</feature>
<dbReference type="PANTHER" id="PTHR32063">
    <property type="match status" value="1"/>
</dbReference>
<feature type="transmembrane region" description="Helical" evidence="2">
    <location>
        <begin position="383"/>
        <end position="407"/>
    </location>
</feature>
<dbReference type="PANTHER" id="PTHR32063:SF0">
    <property type="entry name" value="SWARMING MOTILITY PROTEIN SWRC"/>
    <property type="match status" value="1"/>
</dbReference>
<keyword evidence="2" id="KW-0812">Transmembrane</keyword>
<comment type="caution">
    <text evidence="3">The sequence shown here is derived from an EMBL/GenBank/DDBJ whole genome shotgun (WGS) entry which is preliminary data.</text>
</comment>
<dbReference type="AlphaFoldDB" id="A0A2M9FY39"/>
<dbReference type="Gene3D" id="1.20.1640.10">
    <property type="entry name" value="Multidrug efflux transporter AcrB transmembrane domain"/>
    <property type="match status" value="2"/>
</dbReference>
<keyword evidence="2" id="KW-1133">Transmembrane helix</keyword>
<dbReference type="SUPFAM" id="SSF82693">
    <property type="entry name" value="Multidrug efflux transporter AcrB pore domain, PN1, PN2, PC1 and PC2 subdomains"/>
    <property type="match status" value="3"/>
</dbReference>
<dbReference type="GO" id="GO:0042910">
    <property type="term" value="F:xenobiotic transmembrane transporter activity"/>
    <property type="evidence" value="ECO:0007669"/>
    <property type="project" value="TreeGrafter"/>
</dbReference>
<dbReference type="OrthoDB" id="9798415at2"/>
<dbReference type="PRINTS" id="PR00702">
    <property type="entry name" value="ACRIFLAVINRP"/>
</dbReference>
<feature type="region of interest" description="Disordered" evidence="1">
    <location>
        <begin position="1038"/>
        <end position="1061"/>
    </location>
</feature>
<dbReference type="Proteomes" id="UP000229498">
    <property type="component" value="Unassembled WGS sequence"/>
</dbReference>
<evidence type="ECO:0000256" key="1">
    <source>
        <dbReference type="SAM" id="MobiDB-lite"/>
    </source>
</evidence>
<accession>A0A2M9FY39</accession>
<sequence>MSTLIDAAISRARTVIATLLLILTAGAAAYIAIPKESDPDINIPILYVSMTHEGISPEDASRLLVRPMEQELQGIEGLKEMRSIAADGFGSVVLEFDAGFNADQAMDDVREKVDLAKSELPDDTDEPQVHEVNFSLFPVIVVTLSGDIPERALFKVARDLQDRIEGLPNVLGVDMAGDREELLEVIIDPARLESYQIDQQQLVQTMNLNNRLVAAGALDTGNGRFAIKVPALFKTAKDVLTLPIKTDGDAVVTLADVTTIRRTFKDVENFARLDGKPAVALEVKKRLGANIIDTIDQVKAMVGATATQWPAGVEVSFSQDRSQQIRTMLTDLQNNVISAILLVMIVVVAALGLRSALLVGVAIPGSFLIGILYLFLFGFTINIVVLFSLILAVGMLVDGAIVVTEFADRKMAEGEHRRTAYALAAKRMAWPIIASTATTLAAFMPLLFWPGVVGEFMQFLPLTLITTLSGSLLMALIFVPTLGSIFGKSPTGENSAVAMAESGSIREIPGFTGMYARFLSGVMKRPALWPSVIVALAVATLIGVNVAYGTFGKGVEFFPDVEPEQALVYVHARGNLSVREQDALVRQVEDRILTLDDFSSVYTRAGKRNEDGSDISEDVIGIINLELKDWEDRRSVDEIFPHIRRLTSDIAGIVVEPREPEAGPPTGKDVQVQITSIYRESLDPVAARIRNYLENEVADLQDIEDSRPLPGIQWELEVDRAMAGRFGVDVATIGAYVQFVTNGVLADDYLPDDAEEDVDIRIRFPVEYRNLDMLDNLNINTPQGSVPLSNFVKREARPKVGKIERIDGKFRLMVKANVAEGVLVDDKVQEIKAWLDTQDIPESVEITFRGADEEQARSMQFLMQAFVIALFIMAIILVTQFNSFYRAFLILTAVIMSTIGVMIGLLVMDQPFGIVMTGVGVISLAGIVVNNNIVLIDTYAHLEKQGMDRYEAIVRTGAQRLRPVLLTTITTICGLMPMVFQANIDFFTRTIAIGAPSTQWWVQLASAVAFGLGFATILTLVVTPCLLALGVRVGQAVHGRRKGDGSGRGDHTPELDLAPAE</sequence>
<dbReference type="Gene3D" id="3.30.70.1430">
    <property type="entry name" value="Multidrug efflux transporter AcrB pore domain"/>
    <property type="match status" value="2"/>
</dbReference>
<keyword evidence="4" id="KW-1185">Reference proteome</keyword>
<dbReference type="InterPro" id="IPR027463">
    <property type="entry name" value="AcrB_DN_DC_subdom"/>
</dbReference>
<feature type="transmembrane region" description="Helical" evidence="2">
    <location>
        <begin position="356"/>
        <end position="377"/>
    </location>
</feature>
<feature type="transmembrane region" description="Helical" evidence="2">
    <location>
        <begin position="1000"/>
        <end position="1031"/>
    </location>
</feature>
<feature type="transmembrane region" description="Helical" evidence="2">
    <location>
        <begin position="888"/>
        <end position="908"/>
    </location>
</feature>
<dbReference type="SUPFAM" id="SSF82866">
    <property type="entry name" value="Multidrug efflux transporter AcrB transmembrane domain"/>
    <property type="match status" value="2"/>
</dbReference>
<evidence type="ECO:0000313" key="4">
    <source>
        <dbReference type="Proteomes" id="UP000229498"/>
    </source>
</evidence>
<protein>
    <submittedName>
        <fullName evidence="3">MFS transporter</fullName>
    </submittedName>
</protein>
<evidence type="ECO:0000256" key="2">
    <source>
        <dbReference type="SAM" id="Phobius"/>
    </source>
</evidence>
<reference evidence="3 4" key="1">
    <citation type="submission" date="2017-11" db="EMBL/GenBank/DDBJ databases">
        <title>Draft genome sequence of Rhizobiales bacterium SY3-13.</title>
        <authorList>
            <person name="Sun C."/>
        </authorList>
    </citation>
    <scope>NUCLEOTIDE SEQUENCE [LARGE SCALE GENOMIC DNA]</scope>
    <source>
        <strain evidence="3 4">SY3-13</strain>
    </source>
</reference>
<proteinExistence type="predicted"/>
<dbReference type="Gene3D" id="3.30.2090.10">
    <property type="entry name" value="Multidrug efflux transporter AcrB TolC docking domain, DN and DC subdomains"/>
    <property type="match status" value="2"/>
</dbReference>
<feature type="transmembrane region" description="Helical" evidence="2">
    <location>
        <begin position="428"/>
        <end position="450"/>
    </location>
</feature>
<dbReference type="Gene3D" id="3.30.70.1440">
    <property type="entry name" value="Multidrug efflux transporter AcrB pore domain"/>
    <property type="match status" value="1"/>
</dbReference>
<keyword evidence="2" id="KW-0472">Membrane</keyword>
<dbReference type="EMBL" id="PHIG01000047">
    <property type="protein sequence ID" value="PJK28349.1"/>
    <property type="molecule type" value="Genomic_DNA"/>
</dbReference>
<feature type="transmembrane region" description="Helical" evidence="2">
    <location>
        <begin position="914"/>
        <end position="940"/>
    </location>
</feature>
<name>A0A2M9FY39_9PROT</name>
<gene>
    <name evidence="3" type="ORF">CVT23_17680</name>
</gene>
<feature type="transmembrane region" description="Helical" evidence="2">
    <location>
        <begin position="961"/>
        <end position="980"/>
    </location>
</feature>
<dbReference type="Pfam" id="PF00873">
    <property type="entry name" value="ACR_tran"/>
    <property type="match status" value="1"/>
</dbReference>
<dbReference type="GO" id="GO:0005886">
    <property type="term" value="C:plasma membrane"/>
    <property type="evidence" value="ECO:0007669"/>
    <property type="project" value="TreeGrafter"/>
</dbReference>
<dbReference type="Gene3D" id="3.30.70.1320">
    <property type="entry name" value="Multidrug efflux transporter AcrB pore domain like"/>
    <property type="match status" value="1"/>
</dbReference>
<feature type="transmembrane region" description="Helical" evidence="2">
    <location>
        <begin position="456"/>
        <end position="479"/>
    </location>
</feature>
<evidence type="ECO:0000313" key="3">
    <source>
        <dbReference type="EMBL" id="PJK28349.1"/>
    </source>
</evidence>